<dbReference type="EMBL" id="FOHX01000001">
    <property type="protein sequence ID" value="SES95941.1"/>
    <property type="molecule type" value="Genomic_DNA"/>
</dbReference>
<evidence type="ECO:0000313" key="2">
    <source>
        <dbReference type="Proteomes" id="UP000199361"/>
    </source>
</evidence>
<proteinExistence type="predicted"/>
<dbReference type="AlphaFoldDB" id="A0A1I0ANK6"/>
<dbReference type="RefSeq" id="WP_091076989.1">
    <property type="nucleotide sequence ID" value="NZ_FOHX01000001.1"/>
</dbReference>
<reference evidence="1 2" key="1">
    <citation type="submission" date="2016-10" db="EMBL/GenBank/DDBJ databases">
        <authorList>
            <person name="de Groot N.N."/>
        </authorList>
    </citation>
    <scope>NUCLEOTIDE SEQUENCE [LARGE SCALE GENOMIC DNA]</scope>
    <source>
        <strain evidence="1 2">CGMCC 4.5598</strain>
    </source>
</reference>
<dbReference type="Proteomes" id="UP000199361">
    <property type="component" value="Unassembled WGS sequence"/>
</dbReference>
<protein>
    <recommendedName>
        <fullName evidence="3">BioF2-like acetyltransferase domain-containing protein</fullName>
    </recommendedName>
</protein>
<gene>
    <name evidence="1" type="ORF">SAMN05421811_101858</name>
</gene>
<accession>A0A1I0ANK6</accession>
<sequence length="346" mass="38250">MRFDFFQPGRDPEPEGWEDFRRARELTAIWSYDVIRASFDGSWARPLLCVARDGERVVGAVGALRSGRGPFLLDVRLPAHSNGPTWVLPDGAEGRAVIRGFERAARKEFGPWLAGVVYRMVTEPALPLVARRGAVVRHSPGTTLLPVRWTSADGWLATLSGSRRASLRRQARRVEQDGTLRVETGAGRTDLDPAELADLHERQAVRITSRPAPAGRGPAALAGRLLARPAAAFDRRLPLPAAYFAELIRRDDVWTVSYHDGDRLIGVAVVYDHPVTPMYGPFAALTPAEGGRKDLFFYSYTRIVEHAVAGKAESLYAGRGFVDEKRSLGFEYLPMRLVAVPRWALG</sequence>
<dbReference type="OrthoDB" id="3687960at2"/>
<evidence type="ECO:0000313" key="1">
    <source>
        <dbReference type="EMBL" id="SES95941.1"/>
    </source>
</evidence>
<dbReference type="STRING" id="568860.SAMN05421811_101858"/>
<name>A0A1I0ANK6_9ACTN</name>
<organism evidence="1 2">
    <name type="scientific">Nonomuraea wenchangensis</name>
    <dbReference type="NCBI Taxonomy" id="568860"/>
    <lineage>
        <taxon>Bacteria</taxon>
        <taxon>Bacillati</taxon>
        <taxon>Actinomycetota</taxon>
        <taxon>Actinomycetes</taxon>
        <taxon>Streptosporangiales</taxon>
        <taxon>Streptosporangiaceae</taxon>
        <taxon>Nonomuraea</taxon>
    </lineage>
</organism>
<evidence type="ECO:0008006" key="3">
    <source>
        <dbReference type="Google" id="ProtNLM"/>
    </source>
</evidence>
<keyword evidence="2" id="KW-1185">Reference proteome</keyword>